<evidence type="ECO:0000313" key="17">
    <source>
        <dbReference type="Proteomes" id="UP000744555"/>
    </source>
</evidence>
<dbReference type="Gene3D" id="2.60.410.10">
    <property type="entry name" value="D-Ala-D-Ala carboxypeptidase, C-terminal domain"/>
    <property type="match status" value="1"/>
</dbReference>
<evidence type="ECO:0000256" key="10">
    <source>
        <dbReference type="ARBA" id="ARBA00022984"/>
    </source>
</evidence>
<proteinExistence type="inferred from homology"/>
<dbReference type="EMBL" id="LZEU01000001">
    <property type="protein sequence ID" value="MBC9249262.1"/>
    <property type="molecule type" value="Genomic_DNA"/>
</dbReference>
<dbReference type="Pfam" id="PF07943">
    <property type="entry name" value="PBP5_C"/>
    <property type="match status" value="1"/>
</dbReference>
<evidence type="ECO:0000256" key="6">
    <source>
        <dbReference type="ARBA" id="ARBA00022670"/>
    </source>
</evidence>
<evidence type="ECO:0000256" key="13">
    <source>
        <dbReference type="RuleBase" id="RU004016"/>
    </source>
</evidence>
<dbReference type="PRINTS" id="PR00725">
    <property type="entry name" value="DADACBPTASE1"/>
</dbReference>
<evidence type="ECO:0000256" key="12">
    <source>
        <dbReference type="ARBA" id="ARBA00034000"/>
    </source>
</evidence>
<keyword evidence="11" id="KW-0961">Cell wall biogenesis/degradation</keyword>
<feature type="signal peptide" evidence="14">
    <location>
        <begin position="1"/>
        <end position="24"/>
    </location>
</feature>
<reference evidence="16 17" key="1">
    <citation type="submission" date="2016-06" db="EMBL/GenBank/DDBJ databases">
        <authorList>
            <person name="Ramos C."/>
            <person name="Pintado A."/>
            <person name="Crespo-Gomez J.I."/>
        </authorList>
    </citation>
    <scope>NUCLEOTIDE SEQUENCE [LARGE SCALE GENOMIC DNA]</scope>
    <source>
        <strain evidence="16 17">AVO110</strain>
    </source>
</reference>
<protein>
    <recommendedName>
        <fullName evidence="4">serine-type D-Ala-D-Ala carboxypeptidase</fullName>
        <ecNumber evidence="4">3.4.16.4</ecNumber>
    </recommendedName>
</protein>
<dbReference type="InterPro" id="IPR012338">
    <property type="entry name" value="Beta-lactam/transpept-like"/>
</dbReference>
<keyword evidence="5 16" id="KW-0121">Carboxypeptidase</keyword>
<comment type="function">
    <text evidence="1">Removes C-terminal D-alanyl residues from sugar-peptide cell wall precursors.</text>
</comment>
<evidence type="ECO:0000256" key="2">
    <source>
        <dbReference type="ARBA" id="ARBA00004752"/>
    </source>
</evidence>
<comment type="caution">
    <text evidence="16">The sequence shown here is derived from an EMBL/GenBank/DDBJ whole genome shotgun (WGS) entry which is preliminary data.</text>
</comment>
<feature type="chain" id="PRO_5046264860" description="serine-type D-Ala-D-Ala carboxypeptidase" evidence="14">
    <location>
        <begin position="25"/>
        <end position="391"/>
    </location>
</feature>
<sequence>MNISRFAQRLSLFALLFTAPLTWAAEQVIPSAPQLAAKSYVLLDAASGKVLVENNSDQRLPPASLTKLMTAYIATLEIRKGKIGEQDLVTVSEHAWRTGGAASGGSTMFLPLNSQVKVDDLLHGIIIQSGNDASIALAEYIAGSEDAFADMMNETAEKLGMKNSHFMNATGLPDPEHYSSAHDMAILARAIINEDADHYAIYSQKEFYWNNIKQGNRNLLLWRDKTVDGLKTGHTAEAGFCLVASAVREGARMITAVFGTANEQARAAETQKLLTYGFRFFESQTFYKKGEELAQAGVWKGVARQVKAGLAEDLTMTLPKGQVKQLKASMVLEPQLVAPIQQGQVIGKVEVKLGEELVHSADLVALEAVDEGGFFRRLWDSIRLFFYGLFN</sequence>
<dbReference type="InterPro" id="IPR037167">
    <property type="entry name" value="Peptidase_S11_C_sf"/>
</dbReference>
<comment type="similarity">
    <text evidence="3 13">Belongs to the peptidase S11 family.</text>
</comment>
<dbReference type="Pfam" id="PF00768">
    <property type="entry name" value="Peptidase_S11"/>
    <property type="match status" value="1"/>
</dbReference>
<evidence type="ECO:0000256" key="8">
    <source>
        <dbReference type="ARBA" id="ARBA00022801"/>
    </source>
</evidence>
<keyword evidence="17" id="KW-1185">Reference proteome</keyword>
<evidence type="ECO:0000256" key="5">
    <source>
        <dbReference type="ARBA" id="ARBA00022645"/>
    </source>
</evidence>
<dbReference type="SMART" id="SM00936">
    <property type="entry name" value="PBP5_C"/>
    <property type="match status" value="1"/>
</dbReference>
<evidence type="ECO:0000256" key="14">
    <source>
        <dbReference type="SAM" id="SignalP"/>
    </source>
</evidence>
<comment type="catalytic activity">
    <reaction evidence="12">
        <text>Preferential cleavage: (Ac)2-L-Lys-D-Ala-|-D-Ala. Also transpeptidation of peptidyl-alanyl moieties that are N-acyl substituents of D-alanine.</text>
        <dbReference type="EC" id="3.4.16.4"/>
    </reaction>
</comment>
<dbReference type="GO" id="GO:0004180">
    <property type="term" value="F:carboxypeptidase activity"/>
    <property type="evidence" value="ECO:0007669"/>
    <property type="project" value="UniProtKB-KW"/>
</dbReference>
<keyword evidence="7 14" id="KW-0732">Signal</keyword>
<dbReference type="SUPFAM" id="SSF69189">
    <property type="entry name" value="Penicillin-binding protein associated domain"/>
    <property type="match status" value="1"/>
</dbReference>
<evidence type="ECO:0000259" key="15">
    <source>
        <dbReference type="SMART" id="SM00936"/>
    </source>
</evidence>
<keyword evidence="8" id="KW-0378">Hydrolase</keyword>
<evidence type="ECO:0000256" key="9">
    <source>
        <dbReference type="ARBA" id="ARBA00022960"/>
    </source>
</evidence>
<evidence type="ECO:0000256" key="3">
    <source>
        <dbReference type="ARBA" id="ARBA00007164"/>
    </source>
</evidence>
<evidence type="ECO:0000256" key="11">
    <source>
        <dbReference type="ARBA" id="ARBA00023316"/>
    </source>
</evidence>
<dbReference type="PANTHER" id="PTHR21581">
    <property type="entry name" value="D-ALANYL-D-ALANINE CARBOXYPEPTIDASE"/>
    <property type="match status" value="1"/>
</dbReference>
<evidence type="ECO:0000256" key="7">
    <source>
        <dbReference type="ARBA" id="ARBA00022729"/>
    </source>
</evidence>
<keyword evidence="9" id="KW-0133">Cell shape</keyword>
<evidence type="ECO:0000313" key="16">
    <source>
        <dbReference type="EMBL" id="MBC9249262.1"/>
    </source>
</evidence>
<dbReference type="InterPro" id="IPR001967">
    <property type="entry name" value="Peptidase_S11_N"/>
</dbReference>
<dbReference type="SUPFAM" id="SSF56601">
    <property type="entry name" value="beta-lactamase/transpeptidase-like"/>
    <property type="match status" value="1"/>
</dbReference>
<gene>
    <name evidence="16" type="ORF">A9179_03120</name>
</gene>
<feature type="domain" description="Peptidase S11 D-Ala-D-Ala carboxypeptidase A C-terminal" evidence="15">
    <location>
        <begin position="281"/>
        <end position="371"/>
    </location>
</feature>
<organism evidence="16 17">
    <name type="scientific">Aquipseudomonas alcaligenes</name>
    <name type="common">Pseudomonas alcaligenes</name>
    <dbReference type="NCBI Taxonomy" id="43263"/>
    <lineage>
        <taxon>Bacteria</taxon>
        <taxon>Pseudomonadati</taxon>
        <taxon>Pseudomonadota</taxon>
        <taxon>Gammaproteobacteria</taxon>
        <taxon>Pseudomonadales</taxon>
        <taxon>Pseudomonadaceae</taxon>
        <taxon>Aquipseudomonas</taxon>
    </lineage>
</organism>
<dbReference type="Proteomes" id="UP000744555">
    <property type="component" value="Unassembled WGS sequence"/>
</dbReference>
<dbReference type="InterPro" id="IPR012907">
    <property type="entry name" value="Peptidase_S11_C"/>
</dbReference>
<keyword evidence="10" id="KW-0573">Peptidoglycan synthesis</keyword>
<dbReference type="Gene3D" id="3.40.710.10">
    <property type="entry name" value="DD-peptidase/beta-lactamase superfamily"/>
    <property type="match status" value="1"/>
</dbReference>
<evidence type="ECO:0000256" key="4">
    <source>
        <dbReference type="ARBA" id="ARBA00012448"/>
    </source>
</evidence>
<dbReference type="RefSeq" id="WP_187804412.1">
    <property type="nucleotide sequence ID" value="NZ_LZEU01000001.1"/>
</dbReference>
<dbReference type="EC" id="3.4.16.4" evidence="4"/>
<dbReference type="PANTHER" id="PTHR21581:SF6">
    <property type="entry name" value="TRAFFICKING PROTEIN PARTICLE COMPLEX SUBUNIT 12"/>
    <property type="match status" value="1"/>
</dbReference>
<keyword evidence="6" id="KW-0645">Protease</keyword>
<evidence type="ECO:0000256" key="1">
    <source>
        <dbReference type="ARBA" id="ARBA00003217"/>
    </source>
</evidence>
<accession>A0ABR7RWZ5</accession>
<dbReference type="InterPro" id="IPR015956">
    <property type="entry name" value="Peniciliin-bd_prot_C_sf"/>
</dbReference>
<comment type="pathway">
    <text evidence="2">Cell wall biogenesis; peptidoglycan biosynthesis.</text>
</comment>
<dbReference type="InterPro" id="IPR018044">
    <property type="entry name" value="Peptidase_S11"/>
</dbReference>
<name>A0ABR7RWZ5_AQUAC</name>